<gene>
    <name evidence="3" type="ORF">HJ536_13875</name>
</gene>
<evidence type="ECO:0000256" key="1">
    <source>
        <dbReference type="SAM" id="MobiDB-lite"/>
    </source>
</evidence>
<dbReference type="InterPro" id="IPR005135">
    <property type="entry name" value="Endo/exonuclease/phosphatase"/>
</dbReference>
<dbReference type="InterPro" id="IPR036691">
    <property type="entry name" value="Endo/exonu/phosph_ase_sf"/>
</dbReference>
<organism evidence="3 4">
    <name type="scientific">Donghicola mangrovi</name>
    <dbReference type="NCBI Taxonomy" id="2729614"/>
    <lineage>
        <taxon>Bacteria</taxon>
        <taxon>Pseudomonadati</taxon>
        <taxon>Pseudomonadota</taxon>
        <taxon>Alphaproteobacteria</taxon>
        <taxon>Rhodobacterales</taxon>
        <taxon>Roseobacteraceae</taxon>
        <taxon>Donghicola</taxon>
    </lineage>
</organism>
<keyword evidence="3" id="KW-0269">Exonuclease</keyword>
<comment type="caution">
    <text evidence="3">The sequence shown here is derived from an EMBL/GenBank/DDBJ whole genome shotgun (WGS) entry which is preliminary data.</text>
</comment>
<dbReference type="EMBL" id="JABCJE010000007">
    <property type="protein sequence ID" value="NVO24450.1"/>
    <property type="molecule type" value="Genomic_DNA"/>
</dbReference>
<reference evidence="3 4" key="1">
    <citation type="submission" date="2020-04" db="EMBL/GenBank/DDBJ databases">
        <title>Donghicola sp., a member of the Rhodobacteraceae family isolated from mangrove forest in Thailand.</title>
        <authorList>
            <person name="Charoenyingcharoen P."/>
            <person name="Yukphan P."/>
        </authorList>
    </citation>
    <scope>NUCLEOTIDE SEQUENCE [LARGE SCALE GENOMIC DNA]</scope>
    <source>
        <strain evidence="3 4">B5-SW-15</strain>
    </source>
</reference>
<dbReference type="GO" id="GO:0004519">
    <property type="term" value="F:endonuclease activity"/>
    <property type="evidence" value="ECO:0007669"/>
    <property type="project" value="UniProtKB-KW"/>
</dbReference>
<dbReference type="Proteomes" id="UP000592216">
    <property type="component" value="Unassembled WGS sequence"/>
</dbReference>
<accession>A0A850QC40</accession>
<dbReference type="SUPFAM" id="SSF56219">
    <property type="entry name" value="DNase I-like"/>
    <property type="match status" value="1"/>
</dbReference>
<evidence type="ECO:0000259" key="2">
    <source>
        <dbReference type="Pfam" id="PF03372"/>
    </source>
</evidence>
<keyword evidence="3" id="KW-0255">Endonuclease</keyword>
<dbReference type="Gene3D" id="3.60.10.10">
    <property type="entry name" value="Endonuclease/exonuclease/phosphatase"/>
    <property type="match status" value="1"/>
</dbReference>
<dbReference type="Pfam" id="PF03372">
    <property type="entry name" value="Exo_endo_phos"/>
    <property type="match status" value="1"/>
</dbReference>
<feature type="compositionally biased region" description="Basic and acidic residues" evidence="1">
    <location>
        <begin position="303"/>
        <end position="312"/>
    </location>
</feature>
<feature type="domain" description="Endonuclease/exonuclease/phosphatase" evidence="2">
    <location>
        <begin position="7"/>
        <end position="277"/>
    </location>
</feature>
<keyword evidence="3" id="KW-0540">Nuclease</keyword>
<feature type="region of interest" description="Disordered" evidence="1">
    <location>
        <begin position="288"/>
        <end position="312"/>
    </location>
</feature>
<proteinExistence type="predicted"/>
<keyword evidence="3" id="KW-0378">Hydrolase</keyword>
<protein>
    <submittedName>
        <fullName evidence="3">Endonuclease/exonuclease/phosphatase family protein</fullName>
    </submittedName>
</protein>
<evidence type="ECO:0000313" key="3">
    <source>
        <dbReference type="EMBL" id="NVO24450.1"/>
    </source>
</evidence>
<sequence>MLRAILAGDDPQVEAVAAVIAHAHPDILLLQGIDYDLRGHTLTALAEGLARHGIDYPHRFAGLPNAGLPIAGTDPPQFHSFGRFAGSGGMAILSRFPIEAEEARDFSEMRWRGQAWTVPPDMAHPDQRLSTMGHWDVPVRLPTGVLHLLAFHATPPVFDSPQDENGLRNGNEIAFWQHYLDGDYGPAPERFVILGDFNNDPELGEGVKPPLRALLADTRLRDPTPNTPTVDWSGLGLPPMRVSYVLPDKSTRVTGSGTVWPPPDDPLLQTVNSASRHRLVWADIVLPPPTQENLSKPAKQRVRFLDPHRANR</sequence>
<name>A0A850QC40_9RHOB</name>
<dbReference type="GO" id="GO:0004527">
    <property type="term" value="F:exonuclease activity"/>
    <property type="evidence" value="ECO:0007669"/>
    <property type="project" value="UniProtKB-KW"/>
</dbReference>
<evidence type="ECO:0000313" key="4">
    <source>
        <dbReference type="Proteomes" id="UP000592216"/>
    </source>
</evidence>
<dbReference type="AlphaFoldDB" id="A0A850QC40"/>